<gene>
    <name evidence="1" type="ORF">RchiOBHm_Chr5g0006441</name>
</gene>
<accession>A0A2P6Q3J2</accession>
<dbReference type="Gramene" id="PRQ28755">
    <property type="protein sequence ID" value="PRQ28755"/>
    <property type="gene ID" value="RchiOBHm_Chr5g0006441"/>
</dbReference>
<comment type="caution">
    <text evidence="1">The sequence shown here is derived from an EMBL/GenBank/DDBJ whole genome shotgun (WGS) entry which is preliminary data.</text>
</comment>
<organism evidence="1 2">
    <name type="scientific">Rosa chinensis</name>
    <name type="common">China rose</name>
    <dbReference type="NCBI Taxonomy" id="74649"/>
    <lineage>
        <taxon>Eukaryota</taxon>
        <taxon>Viridiplantae</taxon>
        <taxon>Streptophyta</taxon>
        <taxon>Embryophyta</taxon>
        <taxon>Tracheophyta</taxon>
        <taxon>Spermatophyta</taxon>
        <taxon>Magnoliopsida</taxon>
        <taxon>eudicotyledons</taxon>
        <taxon>Gunneridae</taxon>
        <taxon>Pentapetalae</taxon>
        <taxon>rosids</taxon>
        <taxon>fabids</taxon>
        <taxon>Rosales</taxon>
        <taxon>Rosaceae</taxon>
        <taxon>Rosoideae</taxon>
        <taxon>Rosoideae incertae sedis</taxon>
        <taxon>Rosa</taxon>
    </lineage>
</organism>
<reference evidence="1 2" key="1">
    <citation type="journal article" date="2018" name="Nat. Genet.">
        <title>The Rosa genome provides new insights in the design of modern roses.</title>
        <authorList>
            <person name="Bendahmane M."/>
        </authorList>
    </citation>
    <scope>NUCLEOTIDE SEQUENCE [LARGE SCALE GENOMIC DNA]</scope>
    <source>
        <strain evidence="2">cv. Old Blush</strain>
    </source>
</reference>
<dbReference type="Proteomes" id="UP000238479">
    <property type="component" value="Chromosome 5"/>
</dbReference>
<dbReference type="AlphaFoldDB" id="A0A2P6Q3J2"/>
<protein>
    <submittedName>
        <fullName evidence="1">Uncharacterized protein</fullName>
    </submittedName>
</protein>
<name>A0A2P6Q3J2_ROSCH</name>
<evidence type="ECO:0000313" key="2">
    <source>
        <dbReference type="Proteomes" id="UP000238479"/>
    </source>
</evidence>
<dbReference type="EMBL" id="PDCK01000043">
    <property type="protein sequence ID" value="PRQ28755.1"/>
    <property type="molecule type" value="Genomic_DNA"/>
</dbReference>
<proteinExistence type="predicted"/>
<evidence type="ECO:0000313" key="1">
    <source>
        <dbReference type="EMBL" id="PRQ28755.1"/>
    </source>
</evidence>
<keyword evidence="2" id="KW-1185">Reference proteome</keyword>
<sequence>MRFFFFFSFFNSPMRTKTSLSVQVLPSTRFFNFLNVRSILLCYFCFYRV</sequence>